<evidence type="ECO:0000313" key="3">
    <source>
        <dbReference type="Proteomes" id="UP000075799"/>
    </source>
</evidence>
<reference evidence="2 3" key="1">
    <citation type="submission" date="2016-03" db="EMBL/GenBank/DDBJ databases">
        <authorList>
            <person name="Ploux O."/>
        </authorList>
    </citation>
    <scope>NUCLEOTIDE SEQUENCE [LARGE SCALE GENOMIC DNA]</scope>
    <source>
        <strain evidence="2 3">EC13</strain>
    </source>
</reference>
<comment type="caution">
    <text evidence="2">The sequence shown here is derived from an EMBL/GenBank/DDBJ whole genome shotgun (WGS) entry which is preliminary data.</text>
</comment>
<dbReference type="RefSeq" id="WP_063208585.1">
    <property type="nucleotide sequence ID" value="NZ_LUKD01000007.1"/>
</dbReference>
<organism evidence="2 3">
    <name type="scientific">Bdellovibrio bacteriovorus</name>
    <dbReference type="NCBI Taxonomy" id="959"/>
    <lineage>
        <taxon>Bacteria</taxon>
        <taxon>Pseudomonadati</taxon>
        <taxon>Bdellovibrionota</taxon>
        <taxon>Bdellovibrionia</taxon>
        <taxon>Bdellovibrionales</taxon>
        <taxon>Pseudobdellovibrionaceae</taxon>
        <taxon>Bdellovibrio</taxon>
    </lineage>
</organism>
<proteinExistence type="predicted"/>
<name>A0A161PPG7_BDEBC</name>
<evidence type="ECO:0000313" key="2">
    <source>
        <dbReference type="EMBL" id="KYG63598.1"/>
    </source>
</evidence>
<dbReference type="PROSITE" id="PS51257">
    <property type="entry name" value="PROKAR_LIPOPROTEIN"/>
    <property type="match status" value="1"/>
</dbReference>
<gene>
    <name evidence="2" type="ORF">AZI87_14465</name>
</gene>
<evidence type="ECO:0008006" key="4">
    <source>
        <dbReference type="Google" id="ProtNLM"/>
    </source>
</evidence>
<feature type="chain" id="PRO_5007824713" description="Lipoprotein" evidence="1">
    <location>
        <begin position="19"/>
        <end position="212"/>
    </location>
</feature>
<keyword evidence="1" id="KW-0732">Signal</keyword>
<evidence type="ECO:0000256" key="1">
    <source>
        <dbReference type="SAM" id="SignalP"/>
    </source>
</evidence>
<dbReference type="OrthoDB" id="5292698at2"/>
<accession>A0A161PPG7</accession>
<dbReference type="AlphaFoldDB" id="A0A161PPG7"/>
<protein>
    <recommendedName>
        <fullName evidence="4">Lipoprotein</fullName>
    </recommendedName>
</protein>
<dbReference type="Proteomes" id="UP000075799">
    <property type="component" value="Unassembled WGS sequence"/>
</dbReference>
<sequence>MEKLILKSFLALSFLTIAACSPAEVTDVSGIDSNTAISGSFQEYDANKIQGIGTIRFTTVLPVSSSRSLALKTSLDNVSSSWVSTVFYSSNAAIPSTNGVAVTFTRSGASVTAQISINGNSSMVSSSRLTFLVPTALDLIVEVHNVNSKARVLIWRRDQITYSPTAADVDTDRSGDLVSSLPTQTGGGGFVGLIIQNSTVTAARVDLQKVLD</sequence>
<dbReference type="EMBL" id="LUKD01000007">
    <property type="protein sequence ID" value="KYG63598.1"/>
    <property type="molecule type" value="Genomic_DNA"/>
</dbReference>
<feature type="signal peptide" evidence="1">
    <location>
        <begin position="1"/>
        <end position="18"/>
    </location>
</feature>